<protein>
    <submittedName>
        <fullName evidence="1">Uncharacterized protein</fullName>
    </submittedName>
</protein>
<evidence type="ECO:0000313" key="1">
    <source>
        <dbReference type="EMBL" id="KAH7114088.1"/>
    </source>
</evidence>
<dbReference type="AlphaFoldDB" id="A0A9P9D7F1"/>
<name>A0A9P9D7F1_9HYPO</name>
<sequence>MQLGSGWRIRQATIAITFEDAPIIFSIEDSSDDSDTDDIRPPAILEMYPKLYEGPVSTANVEVSTELSLSGSGLAAISPGGKVSQKKSWEQEGRLLVHGSTVGSPVRHKAIWRVSENPVSKLGVPKEMRLSLIVRPQNRRRFLARLVLHASYGIWRGPLASMVPIVGKSDNPIYFDPATLEKMATQKECSRFDGTVVAEDVGDLDQCDISEYSSFPSEEPKN</sequence>
<evidence type="ECO:0000313" key="2">
    <source>
        <dbReference type="Proteomes" id="UP000738349"/>
    </source>
</evidence>
<organism evidence="1 2">
    <name type="scientific">Dactylonectria macrodidyma</name>
    <dbReference type="NCBI Taxonomy" id="307937"/>
    <lineage>
        <taxon>Eukaryota</taxon>
        <taxon>Fungi</taxon>
        <taxon>Dikarya</taxon>
        <taxon>Ascomycota</taxon>
        <taxon>Pezizomycotina</taxon>
        <taxon>Sordariomycetes</taxon>
        <taxon>Hypocreomycetidae</taxon>
        <taxon>Hypocreales</taxon>
        <taxon>Nectriaceae</taxon>
        <taxon>Dactylonectria</taxon>
    </lineage>
</organism>
<proteinExistence type="predicted"/>
<accession>A0A9P9D7F1</accession>
<gene>
    <name evidence="1" type="ORF">EDB81DRAFT_824070</name>
</gene>
<dbReference type="Proteomes" id="UP000738349">
    <property type="component" value="Unassembled WGS sequence"/>
</dbReference>
<comment type="caution">
    <text evidence="1">The sequence shown here is derived from an EMBL/GenBank/DDBJ whole genome shotgun (WGS) entry which is preliminary data.</text>
</comment>
<dbReference type="OrthoDB" id="3561723at2759"/>
<reference evidence="1" key="1">
    <citation type="journal article" date="2021" name="Nat. Commun.">
        <title>Genetic determinants of endophytism in the Arabidopsis root mycobiome.</title>
        <authorList>
            <person name="Mesny F."/>
            <person name="Miyauchi S."/>
            <person name="Thiergart T."/>
            <person name="Pickel B."/>
            <person name="Atanasova L."/>
            <person name="Karlsson M."/>
            <person name="Huettel B."/>
            <person name="Barry K.W."/>
            <person name="Haridas S."/>
            <person name="Chen C."/>
            <person name="Bauer D."/>
            <person name="Andreopoulos W."/>
            <person name="Pangilinan J."/>
            <person name="LaButti K."/>
            <person name="Riley R."/>
            <person name="Lipzen A."/>
            <person name="Clum A."/>
            <person name="Drula E."/>
            <person name="Henrissat B."/>
            <person name="Kohler A."/>
            <person name="Grigoriev I.V."/>
            <person name="Martin F.M."/>
            <person name="Hacquard S."/>
        </authorList>
    </citation>
    <scope>NUCLEOTIDE SEQUENCE</scope>
    <source>
        <strain evidence="1">MPI-CAGE-AT-0147</strain>
    </source>
</reference>
<dbReference type="EMBL" id="JAGMUV010000033">
    <property type="protein sequence ID" value="KAH7114088.1"/>
    <property type="molecule type" value="Genomic_DNA"/>
</dbReference>
<keyword evidence="2" id="KW-1185">Reference proteome</keyword>